<keyword evidence="2" id="KW-1185">Reference proteome</keyword>
<dbReference type="EMBL" id="BN001306">
    <property type="protein sequence ID" value="CBF84324.1"/>
    <property type="molecule type" value="Genomic_DNA"/>
</dbReference>
<reference evidence="2" key="1">
    <citation type="journal article" date="2005" name="Nature">
        <title>Sequencing of Aspergillus nidulans and comparative analysis with A. fumigatus and A. oryzae.</title>
        <authorList>
            <person name="Galagan J.E."/>
            <person name="Calvo S.E."/>
            <person name="Cuomo C."/>
            <person name="Ma L.J."/>
            <person name="Wortman J.R."/>
            <person name="Batzoglou S."/>
            <person name="Lee S.I."/>
            <person name="Basturkmen M."/>
            <person name="Spevak C.C."/>
            <person name="Clutterbuck J."/>
            <person name="Kapitonov V."/>
            <person name="Jurka J."/>
            <person name="Scazzocchio C."/>
            <person name="Farman M."/>
            <person name="Butler J."/>
            <person name="Purcell S."/>
            <person name="Harris S."/>
            <person name="Braus G.H."/>
            <person name="Draht O."/>
            <person name="Busch S."/>
            <person name="D'Enfert C."/>
            <person name="Bouchier C."/>
            <person name="Goldman G.H."/>
            <person name="Bell-Pedersen D."/>
            <person name="Griffiths-Jones S."/>
            <person name="Doonan J.H."/>
            <person name="Yu J."/>
            <person name="Vienken K."/>
            <person name="Pain A."/>
            <person name="Freitag M."/>
            <person name="Selker E.U."/>
            <person name="Archer D.B."/>
            <person name="Penalva M.A."/>
            <person name="Oakley B.R."/>
            <person name="Momany M."/>
            <person name="Tanaka T."/>
            <person name="Kumagai T."/>
            <person name="Asai K."/>
            <person name="Machida M."/>
            <person name="Nierman W.C."/>
            <person name="Denning D.W."/>
            <person name="Caddick M."/>
            <person name="Hynes M."/>
            <person name="Paoletti M."/>
            <person name="Fischer R."/>
            <person name="Miller B."/>
            <person name="Dyer P."/>
            <person name="Sachs M.S."/>
            <person name="Osmani S.A."/>
            <person name="Birren B.W."/>
        </authorList>
    </citation>
    <scope>NUCLEOTIDE SEQUENCE [LARGE SCALE GENOMIC DNA]</scope>
    <source>
        <strain evidence="2">FGSC A4 / ATCC 38163 / CBS 112.46 / NRRL 194 / M139</strain>
    </source>
</reference>
<accession>C8VHH5</accession>
<proteinExistence type="predicted"/>
<evidence type="ECO:0000313" key="1">
    <source>
        <dbReference type="EMBL" id="CBF84324.1"/>
    </source>
</evidence>
<gene>
    <name evidence="1" type="ORF">ANIA_11358</name>
</gene>
<dbReference type="HOGENOM" id="CLU_3417263_0_0_1"/>
<reference evidence="2" key="2">
    <citation type="journal article" date="2009" name="Fungal Genet. Biol.">
        <title>The 2008 update of the Aspergillus nidulans genome annotation: a community effort.</title>
        <authorList>
            <person name="Wortman J.R."/>
            <person name="Gilsenan J.M."/>
            <person name="Joardar V."/>
            <person name="Deegan J."/>
            <person name="Clutterbuck J."/>
            <person name="Andersen M.R."/>
            <person name="Archer D."/>
            <person name="Bencina M."/>
            <person name="Braus G."/>
            <person name="Coutinho P."/>
            <person name="von Dohren H."/>
            <person name="Doonan J."/>
            <person name="Driessen A.J."/>
            <person name="Durek P."/>
            <person name="Espeso E."/>
            <person name="Fekete E."/>
            <person name="Flipphi M."/>
            <person name="Estrada C.G."/>
            <person name="Geysens S."/>
            <person name="Goldman G."/>
            <person name="de Groot P.W."/>
            <person name="Hansen K."/>
            <person name="Harris S.D."/>
            <person name="Heinekamp T."/>
            <person name="Helmstaedt K."/>
            <person name="Henrissat B."/>
            <person name="Hofmann G."/>
            <person name="Homan T."/>
            <person name="Horio T."/>
            <person name="Horiuchi H."/>
            <person name="James S."/>
            <person name="Jones M."/>
            <person name="Karaffa L."/>
            <person name="Karanyi Z."/>
            <person name="Kato M."/>
            <person name="Keller N."/>
            <person name="Kelly D.E."/>
            <person name="Kiel J.A."/>
            <person name="Kim J.M."/>
            <person name="van der Klei I.J."/>
            <person name="Klis F.M."/>
            <person name="Kovalchuk A."/>
            <person name="Krasevec N."/>
            <person name="Kubicek C.P."/>
            <person name="Liu B."/>
            <person name="Maccabe A."/>
            <person name="Meyer V."/>
            <person name="Mirabito P."/>
            <person name="Miskei M."/>
            <person name="Mos M."/>
            <person name="Mullins J."/>
            <person name="Nelson D.R."/>
            <person name="Nielsen J."/>
            <person name="Oakley B.R."/>
            <person name="Osmani S.A."/>
            <person name="Pakula T."/>
            <person name="Paszewski A."/>
            <person name="Paulsen I."/>
            <person name="Pilsyk S."/>
            <person name="Pocsi I."/>
            <person name="Punt P.J."/>
            <person name="Ram A.F."/>
            <person name="Ren Q."/>
            <person name="Robellet X."/>
            <person name="Robson G."/>
            <person name="Seiboth B."/>
            <person name="van Solingen P."/>
            <person name="Specht T."/>
            <person name="Sun J."/>
            <person name="Taheri-Talesh N."/>
            <person name="Takeshita N."/>
            <person name="Ussery D."/>
            <person name="vanKuyk P.A."/>
            <person name="Visser H."/>
            <person name="van de Vondervoort P.J."/>
            <person name="de Vries R.P."/>
            <person name="Walton J."/>
            <person name="Xiang X."/>
            <person name="Xiong Y."/>
            <person name="Zeng A.P."/>
            <person name="Brandt B.W."/>
            <person name="Cornell M.J."/>
            <person name="van den Hondel C.A."/>
            <person name="Visser J."/>
            <person name="Oliver S.G."/>
            <person name="Turner G."/>
        </authorList>
    </citation>
    <scope>GENOME REANNOTATION</scope>
    <source>
        <strain evidence="2">FGSC A4 / ATCC 38163 / CBS 112.46 / NRRL 194 / M139</strain>
    </source>
</reference>
<name>C8VHH5_EMENI</name>
<evidence type="ECO:0000313" key="2">
    <source>
        <dbReference type="Proteomes" id="UP000000560"/>
    </source>
</evidence>
<organism evidence="1 2">
    <name type="scientific">Emericella nidulans (strain FGSC A4 / ATCC 38163 / CBS 112.46 / NRRL 194 / M139)</name>
    <name type="common">Aspergillus nidulans</name>
    <dbReference type="NCBI Taxonomy" id="227321"/>
    <lineage>
        <taxon>Eukaryota</taxon>
        <taxon>Fungi</taxon>
        <taxon>Dikarya</taxon>
        <taxon>Ascomycota</taxon>
        <taxon>Pezizomycotina</taxon>
        <taxon>Eurotiomycetes</taxon>
        <taxon>Eurotiomycetidae</taxon>
        <taxon>Eurotiales</taxon>
        <taxon>Aspergillaceae</taxon>
        <taxon>Aspergillus</taxon>
        <taxon>Aspergillus subgen. Nidulantes</taxon>
    </lineage>
</organism>
<dbReference type="Proteomes" id="UP000000560">
    <property type="component" value="Chromosome VI"/>
</dbReference>
<sequence length="26" mass="2950">MRNLSLILGQDFNSVVYISNINPTLK</sequence>
<protein>
    <submittedName>
        <fullName evidence="1">Uncharacterized protein</fullName>
    </submittedName>
</protein>
<dbReference type="InParanoid" id="C8VHH5"/>
<dbReference type="AlphaFoldDB" id="C8VHH5"/>